<gene>
    <name evidence="2" type="ORF">H072_294</name>
</gene>
<feature type="region of interest" description="Disordered" evidence="1">
    <location>
        <begin position="37"/>
        <end position="72"/>
    </location>
</feature>
<accession>S8CE08</accession>
<keyword evidence="3" id="KW-1185">Reference proteome</keyword>
<sequence length="303" mass="34554">MIPPYDQLFRKKGHITLHTSEQFFDWLKHYDDNNKQSAGCAPKEAPAPPLPVPLHDSAKLLPSSPPKSPKQKVRLTWEHVEEIADEDLELTGKNAKNKYHNVTFEEYYAARKYLNEHRQPVVGTLPMFTMTTTRTPQIFPQVPVSIMVLDANDLQCYTRSQEELATISEERQPLSANAFLDMCSADLWIPLELTGIGVDTSGWKQLDAEMFPFQGWVVDVLVRFGNSGISMYVTAIVTRMGDFPARIGEKEVILGQRFVLGSLKFNWEEFKHRRSDPTPEPIDVLNLISDRNPFTGVISFFQK</sequence>
<dbReference type="HOGENOM" id="CLU_918347_0_0_1"/>
<dbReference type="EMBL" id="AQGS01000003">
    <property type="protein sequence ID" value="EPS45882.1"/>
    <property type="molecule type" value="Genomic_DNA"/>
</dbReference>
<reference evidence="3" key="2">
    <citation type="submission" date="2013-04" db="EMBL/GenBank/DDBJ databases">
        <title>Genomic mechanisms accounting for the adaptation to parasitism in nematode-trapping fungi.</title>
        <authorList>
            <person name="Ahren D.G."/>
        </authorList>
    </citation>
    <scope>NUCLEOTIDE SEQUENCE [LARGE SCALE GENOMIC DNA]</scope>
    <source>
        <strain evidence="3">CBS 200.50</strain>
    </source>
</reference>
<evidence type="ECO:0000256" key="1">
    <source>
        <dbReference type="SAM" id="MobiDB-lite"/>
    </source>
</evidence>
<evidence type="ECO:0000313" key="2">
    <source>
        <dbReference type="EMBL" id="EPS45882.1"/>
    </source>
</evidence>
<reference evidence="2 3" key="1">
    <citation type="journal article" date="2013" name="PLoS Genet.">
        <title>Genomic mechanisms accounting for the adaptation to parasitism in nematode-trapping fungi.</title>
        <authorList>
            <person name="Meerupati T."/>
            <person name="Andersson K.M."/>
            <person name="Friman E."/>
            <person name="Kumar D."/>
            <person name="Tunlid A."/>
            <person name="Ahren D."/>
        </authorList>
    </citation>
    <scope>NUCLEOTIDE SEQUENCE [LARGE SCALE GENOMIC DNA]</scope>
    <source>
        <strain evidence="2 3">CBS 200.50</strain>
    </source>
</reference>
<evidence type="ECO:0000313" key="3">
    <source>
        <dbReference type="Proteomes" id="UP000015100"/>
    </source>
</evidence>
<dbReference type="AlphaFoldDB" id="S8CE08"/>
<name>S8CE08_DACHA</name>
<dbReference type="Proteomes" id="UP000015100">
    <property type="component" value="Unassembled WGS sequence"/>
</dbReference>
<protein>
    <submittedName>
        <fullName evidence="2">Uncharacterized protein</fullName>
    </submittedName>
</protein>
<proteinExistence type="predicted"/>
<comment type="caution">
    <text evidence="2">The sequence shown here is derived from an EMBL/GenBank/DDBJ whole genome shotgun (WGS) entry which is preliminary data.</text>
</comment>
<organism evidence="2 3">
    <name type="scientific">Dactylellina haptotyla (strain CBS 200.50)</name>
    <name type="common">Nematode-trapping fungus</name>
    <name type="synonym">Monacrosporium haptotylum</name>
    <dbReference type="NCBI Taxonomy" id="1284197"/>
    <lineage>
        <taxon>Eukaryota</taxon>
        <taxon>Fungi</taxon>
        <taxon>Dikarya</taxon>
        <taxon>Ascomycota</taxon>
        <taxon>Pezizomycotina</taxon>
        <taxon>Orbiliomycetes</taxon>
        <taxon>Orbiliales</taxon>
        <taxon>Orbiliaceae</taxon>
        <taxon>Dactylellina</taxon>
    </lineage>
</organism>